<evidence type="ECO:0000313" key="1">
    <source>
        <dbReference type="EMBL" id="MDR6754063.1"/>
    </source>
</evidence>
<comment type="caution">
    <text evidence="1">The sequence shown here is derived from an EMBL/GenBank/DDBJ whole genome shotgun (WGS) entry which is preliminary data.</text>
</comment>
<gene>
    <name evidence="1" type="ORF">J2Y01_004594</name>
</gene>
<accession>A0ACC6KNF7</accession>
<dbReference type="Proteomes" id="UP001252370">
    <property type="component" value="Unassembled WGS sequence"/>
</dbReference>
<protein>
    <submittedName>
        <fullName evidence="1">Uncharacterized protein</fullName>
    </submittedName>
</protein>
<sequence length="130" mass="13739">MHVLIARAPGGTTHAVSCETSAEFGARFVRTMEVQGCAVERLTLAEYAARRGLVTVPVAKGAPWAEEAPDLEGPAPVPAPSRYPLPRLAQIATRRLTATGRARRASAAAVARAALRDAPTTVFEHLFGIP</sequence>
<dbReference type="EMBL" id="JAVDTP010000021">
    <property type="protein sequence ID" value="MDR6754063.1"/>
    <property type="molecule type" value="Genomic_DNA"/>
</dbReference>
<evidence type="ECO:0000313" key="2">
    <source>
        <dbReference type="Proteomes" id="UP001252370"/>
    </source>
</evidence>
<keyword evidence="2" id="KW-1185">Reference proteome</keyword>
<reference evidence="1" key="1">
    <citation type="submission" date="2023-07" db="EMBL/GenBank/DDBJ databases">
        <title>Sorghum-associated microbial communities from plants grown in Nebraska, USA.</title>
        <authorList>
            <person name="Schachtman D."/>
        </authorList>
    </citation>
    <scope>NUCLEOTIDE SEQUENCE</scope>
    <source>
        <strain evidence="1">BE73</strain>
    </source>
</reference>
<proteinExistence type="predicted"/>
<organism evidence="1 2">
    <name type="scientific">Deinococcus soli</name>
    <name type="common">ex Cha et al. 2016</name>
    <dbReference type="NCBI Taxonomy" id="1309411"/>
    <lineage>
        <taxon>Bacteria</taxon>
        <taxon>Thermotogati</taxon>
        <taxon>Deinococcota</taxon>
        <taxon>Deinococci</taxon>
        <taxon>Deinococcales</taxon>
        <taxon>Deinococcaceae</taxon>
        <taxon>Deinococcus</taxon>
    </lineage>
</organism>
<name>A0ACC6KNF7_9DEIO</name>